<dbReference type="EMBL" id="JBHUEH010000003">
    <property type="protein sequence ID" value="MFD1884028.1"/>
    <property type="molecule type" value="Genomic_DNA"/>
</dbReference>
<organism evidence="1 2">
    <name type="scientific">Paenibacillus wenxiniae</name>
    <dbReference type="NCBI Taxonomy" id="1636843"/>
    <lineage>
        <taxon>Bacteria</taxon>
        <taxon>Bacillati</taxon>
        <taxon>Bacillota</taxon>
        <taxon>Bacilli</taxon>
        <taxon>Bacillales</taxon>
        <taxon>Paenibacillaceae</taxon>
        <taxon>Paenibacillus</taxon>
    </lineage>
</organism>
<dbReference type="Gene3D" id="1.10.1220.10">
    <property type="entry name" value="Met repressor-like"/>
    <property type="match status" value="1"/>
</dbReference>
<keyword evidence="2" id="KW-1185">Reference proteome</keyword>
<evidence type="ECO:0000313" key="2">
    <source>
        <dbReference type="Proteomes" id="UP001597233"/>
    </source>
</evidence>
<dbReference type="RefSeq" id="WP_347327436.1">
    <property type="nucleotide sequence ID" value="NZ_JBCGUH010000030.1"/>
</dbReference>
<protein>
    <submittedName>
        <fullName evidence="1">Uncharacterized protein</fullName>
    </submittedName>
</protein>
<gene>
    <name evidence="1" type="ORF">ACFSC9_00640</name>
</gene>
<dbReference type="InterPro" id="IPR010985">
    <property type="entry name" value="Ribbon_hlx_hlx"/>
</dbReference>
<evidence type="ECO:0000313" key="1">
    <source>
        <dbReference type="EMBL" id="MFD1884028.1"/>
    </source>
</evidence>
<dbReference type="SUPFAM" id="SSF47598">
    <property type="entry name" value="Ribbon-helix-helix"/>
    <property type="match status" value="1"/>
</dbReference>
<dbReference type="Proteomes" id="UP001597233">
    <property type="component" value="Unassembled WGS sequence"/>
</dbReference>
<reference evidence="2" key="1">
    <citation type="journal article" date="2019" name="Int. J. Syst. Evol. Microbiol.">
        <title>The Global Catalogue of Microorganisms (GCM) 10K type strain sequencing project: providing services to taxonomists for standard genome sequencing and annotation.</title>
        <authorList>
            <consortium name="The Broad Institute Genomics Platform"/>
            <consortium name="The Broad Institute Genome Sequencing Center for Infectious Disease"/>
            <person name="Wu L."/>
            <person name="Ma J."/>
        </authorList>
    </citation>
    <scope>NUCLEOTIDE SEQUENCE [LARGE SCALE GENOMIC DNA]</scope>
    <source>
        <strain evidence="2">CCUG 54950</strain>
    </source>
</reference>
<name>A0ABW4REM6_9BACL</name>
<sequence length="60" mass="6964">MGKSATRAKHKYSEANYTKKTIEFPLNLPDQVMEVAKKQNKSFRAYVIEALEEKMQKDAE</sequence>
<dbReference type="InterPro" id="IPR013321">
    <property type="entry name" value="Arc_rbn_hlx_hlx"/>
</dbReference>
<proteinExistence type="predicted"/>
<comment type="caution">
    <text evidence="1">The sequence shown here is derived from an EMBL/GenBank/DDBJ whole genome shotgun (WGS) entry which is preliminary data.</text>
</comment>
<accession>A0ABW4REM6</accession>